<dbReference type="Pfam" id="PF00717">
    <property type="entry name" value="Peptidase_S24"/>
    <property type="match status" value="1"/>
</dbReference>
<sequence length="281" mass="31561">MHPTKEEIKEWLKRESHSREWLGEQCGGTKRRTVDNWLSSPQEIPDGMLTLIARLMADDAAAAAARDKSESTDLERFSVELTTEEFDHINSAASSRQLLVRQWALEVLKEAARRDMEAVSAKEKVMEVPLRMAPSGENVSAFPEVPLFHAAAGEPFSADCDTHIPTRAYGPGRFAVQLHGDSMSPKYPDCSIVVLRERNSLKKPVLKKGEIYLFDINGEKTLKIYASRVAKKKEIEQGHSYVSQADGKTKVRILKALNPAFPEIVVTEELTWLGWLDKTDN</sequence>
<comment type="caution">
    <text evidence="2">The sequence shown here is derived from an EMBL/GenBank/DDBJ whole genome shotgun (WGS) entry which is preliminary data.</text>
</comment>
<evidence type="ECO:0000313" key="2">
    <source>
        <dbReference type="EMBL" id="MBK1817529.1"/>
    </source>
</evidence>
<dbReference type="InterPro" id="IPR036286">
    <property type="entry name" value="LexA/Signal_pep-like_sf"/>
</dbReference>
<dbReference type="EMBL" id="JAENIK010000012">
    <property type="protein sequence ID" value="MBK1817529.1"/>
    <property type="molecule type" value="Genomic_DNA"/>
</dbReference>
<evidence type="ECO:0000313" key="3">
    <source>
        <dbReference type="Proteomes" id="UP000600139"/>
    </source>
</evidence>
<organism evidence="2 3">
    <name type="scientific">Luteolibacter yonseiensis</name>
    <dbReference type="NCBI Taxonomy" id="1144680"/>
    <lineage>
        <taxon>Bacteria</taxon>
        <taxon>Pseudomonadati</taxon>
        <taxon>Verrucomicrobiota</taxon>
        <taxon>Verrucomicrobiia</taxon>
        <taxon>Verrucomicrobiales</taxon>
        <taxon>Verrucomicrobiaceae</taxon>
        <taxon>Luteolibacter</taxon>
    </lineage>
</organism>
<dbReference type="SUPFAM" id="SSF51306">
    <property type="entry name" value="LexA/Signal peptidase"/>
    <property type="match status" value="1"/>
</dbReference>
<reference evidence="2" key="1">
    <citation type="submission" date="2021-01" db="EMBL/GenBank/DDBJ databases">
        <title>Modified the classification status of verrucomicrobia.</title>
        <authorList>
            <person name="Feng X."/>
        </authorList>
    </citation>
    <scope>NUCLEOTIDE SEQUENCE</scope>
    <source>
        <strain evidence="2">JCM 18052</strain>
    </source>
</reference>
<dbReference type="InterPro" id="IPR015927">
    <property type="entry name" value="Peptidase_S24_S26A/B/C"/>
</dbReference>
<dbReference type="Proteomes" id="UP000600139">
    <property type="component" value="Unassembled WGS sequence"/>
</dbReference>
<gene>
    <name evidence="2" type="ORF">JIN84_18050</name>
</gene>
<proteinExistence type="predicted"/>
<accession>A0A934R5V7</accession>
<keyword evidence="3" id="KW-1185">Reference proteome</keyword>
<dbReference type="RefSeq" id="WP_200352469.1">
    <property type="nucleotide sequence ID" value="NZ_BAABHZ010000001.1"/>
</dbReference>
<dbReference type="AlphaFoldDB" id="A0A934R5V7"/>
<evidence type="ECO:0000259" key="1">
    <source>
        <dbReference type="Pfam" id="PF00717"/>
    </source>
</evidence>
<dbReference type="InterPro" id="IPR039418">
    <property type="entry name" value="LexA-like"/>
</dbReference>
<dbReference type="Gene3D" id="2.10.109.10">
    <property type="entry name" value="Umud Fragment, subunit A"/>
    <property type="match status" value="1"/>
</dbReference>
<name>A0A934R5V7_9BACT</name>
<protein>
    <recommendedName>
        <fullName evidence="1">Peptidase S24/S26A/S26B/S26C domain-containing protein</fullName>
    </recommendedName>
</protein>
<dbReference type="CDD" id="cd06529">
    <property type="entry name" value="S24_LexA-like"/>
    <property type="match status" value="1"/>
</dbReference>
<feature type="domain" description="Peptidase S24/S26A/S26B/S26C" evidence="1">
    <location>
        <begin position="171"/>
        <end position="227"/>
    </location>
</feature>